<evidence type="ECO:0000256" key="7">
    <source>
        <dbReference type="SAM" id="MobiDB-lite"/>
    </source>
</evidence>
<keyword evidence="1" id="KW-0808">Transferase</keyword>
<dbReference type="InterPro" id="IPR043128">
    <property type="entry name" value="Rev_trsase/Diguanyl_cyclase"/>
</dbReference>
<dbReference type="CDD" id="cd09274">
    <property type="entry name" value="RNase_HI_RT_Ty3"/>
    <property type="match status" value="1"/>
</dbReference>
<dbReference type="Gene3D" id="3.30.420.10">
    <property type="entry name" value="Ribonuclease H-like superfamily/Ribonuclease H"/>
    <property type="match status" value="1"/>
</dbReference>
<evidence type="ECO:0000256" key="1">
    <source>
        <dbReference type="ARBA" id="ARBA00022679"/>
    </source>
</evidence>
<dbReference type="Proteomes" id="UP001152795">
    <property type="component" value="Unassembled WGS sequence"/>
</dbReference>
<dbReference type="PROSITE" id="PS50890">
    <property type="entry name" value="PUA"/>
    <property type="match status" value="1"/>
</dbReference>
<dbReference type="Pfam" id="PF17917">
    <property type="entry name" value="RT_RNaseH"/>
    <property type="match status" value="1"/>
</dbReference>
<dbReference type="InterPro" id="IPR043502">
    <property type="entry name" value="DNA/RNA_pol_sf"/>
</dbReference>
<dbReference type="PANTHER" id="PTHR37984">
    <property type="entry name" value="PROTEIN CBG26694"/>
    <property type="match status" value="1"/>
</dbReference>
<dbReference type="Gene3D" id="1.10.340.70">
    <property type="match status" value="1"/>
</dbReference>
<evidence type="ECO:0000313" key="8">
    <source>
        <dbReference type="EMBL" id="CAB4027630.1"/>
    </source>
</evidence>
<keyword evidence="5" id="KW-0378">Hydrolase</keyword>
<dbReference type="Gene3D" id="3.10.10.10">
    <property type="entry name" value="HIV Type 1 Reverse Transcriptase, subunit A, domain 1"/>
    <property type="match status" value="1"/>
</dbReference>
<dbReference type="InterPro" id="IPR041588">
    <property type="entry name" value="Integrase_H2C2"/>
</dbReference>
<dbReference type="Pfam" id="PF00665">
    <property type="entry name" value="rve"/>
    <property type="match status" value="1"/>
</dbReference>
<evidence type="ECO:0000256" key="5">
    <source>
        <dbReference type="ARBA" id="ARBA00022801"/>
    </source>
</evidence>
<keyword evidence="3" id="KW-0540">Nuclease</keyword>
<dbReference type="GO" id="GO:0003676">
    <property type="term" value="F:nucleic acid binding"/>
    <property type="evidence" value="ECO:0007669"/>
    <property type="project" value="InterPro"/>
</dbReference>
<feature type="compositionally biased region" description="Polar residues" evidence="7">
    <location>
        <begin position="32"/>
        <end position="45"/>
    </location>
</feature>
<dbReference type="Gene3D" id="3.10.20.370">
    <property type="match status" value="1"/>
</dbReference>
<evidence type="ECO:0000256" key="3">
    <source>
        <dbReference type="ARBA" id="ARBA00022722"/>
    </source>
</evidence>
<dbReference type="FunFam" id="1.10.340.70:FF:000001">
    <property type="entry name" value="Retrovirus-related Pol polyprotein from transposon gypsy-like Protein"/>
    <property type="match status" value="1"/>
</dbReference>
<keyword evidence="4" id="KW-0255">Endonuclease</keyword>
<organism evidence="8 9">
    <name type="scientific">Paramuricea clavata</name>
    <name type="common">Red gorgonian</name>
    <name type="synonym">Violescent sea-whip</name>
    <dbReference type="NCBI Taxonomy" id="317549"/>
    <lineage>
        <taxon>Eukaryota</taxon>
        <taxon>Metazoa</taxon>
        <taxon>Cnidaria</taxon>
        <taxon>Anthozoa</taxon>
        <taxon>Octocorallia</taxon>
        <taxon>Malacalcyonacea</taxon>
        <taxon>Plexauridae</taxon>
        <taxon>Paramuricea</taxon>
    </lineage>
</organism>
<feature type="region of interest" description="Disordered" evidence="7">
    <location>
        <begin position="21"/>
        <end position="45"/>
    </location>
</feature>
<proteinExistence type="predicted"/>
<dbReference type="OrthoDB" id="4369127at2759"/>
<dbReference type="InterPro" id="IPR036397">
    <property type="entry name" value="RNaseH_sf"/>
</dbReference>
<name>A0A6S7JF54_PARCT</name>
<feature type="non-terminal residue" evidence="8">
    <location>
        <position position="958"/>
    </location>
</feature>
<keyword evidence="6" id="KW-0695">RNA-directed DNA polymerase</keyword>
<evidence type="ECO:0000256" key="6">
    <source>
        <dbReference type="ARBA" id="ARBA00022918"/>
    </source>
</evidence>
<comment type="caution">
    <text evidence="8">The sequence shown here is derived from an EMBL/GenBank/DDBJ whole genome shotgun (WGS) entry which is preliminary data.</text>
</comment>
<evidence type="ECO:0000256" key="4">
    <source>
        <dbReference type="ARBA" id="ARBA00022759"/>
    </source>
</evidence>
<accession>A0A6S7JF54</accession>
<dbReference type="InterPro" id="IPR041373">
    <property type="entry name" value="RT_RNaseH"/>
</dbReference>
<dbReference type="FunFam" id="3.10.20.370:FF:000001">
    <property type="entry name" value="Retrovirus-related Pol polyprotein from transposon 17.6-like protein"/>
    <property type="match status" value="1"/>
</dbReference>
<dbReference type="PROSITE" id="PS50994">
    <property type="entry name" value="INTEGRASE"/>
    <property type="match status" value="1"/>
</dbReference>
<dbReference type="PANTHER" id="PTHR37984:SF15">
    <property type="entry name" value="INTEGRASE CATALYTIC DOMAIN-CONTAINING PROTEIN"/>
    <property type="match status" value="1"/>
</dbReference>
<keyword evidence="2" id="KW-0548">Nucleotidyltransferase</keyword>
<dbReference type="FunFam" id="3.30.420.10:FF:000032">
    <property type="entry name" value="Retrovirus-related Pol polyprotein from transposon 297-like Protein"/>
    <property type="match status" value="1"/>
</dbReference>
<dbReference type="SUPFAM" id="SSF53098">
    <property type="entry name" value="Ribonuclease H-like"/>
    <property type="match status" value="1"/>
</dbReference>
<evidence type="ECO:0000313" key="9">
    <source>
        <dbReference type="Proteomes" id="UP001152795"/>
    </source>
</evidence>
<dbReference type="InterPro" id="IPR012337">
    <property type="entry name" value="RNaseH-like_sf"/>
</dbReference>
<sequence length="958" mass="108546">MVRSNSSSKFLEVREETLHWAEEDEKMRPTKRNVSSEAVSTTQSNKEMDKVLQALEEQLASRTALSGWLKLTAANGLEIPYLGYFELDIEAFGLNVPRRGILVVKDSANDAMRARKRDVPVRGIVRVAGKRAVRIPASSVTTIPATGWGGQVKCEMAMVEPVVGQHLSHLMVLNTLVRPSSPFCVRVANLTNDDLWIQPRTRIGVLHAVSNTESGVEFKRVSVNEEMVTVQDSENTSIPDVVDNIECPCNGLSPEQQEKLDALLNKHASVFSKSDDDIGYTETVKHKIRTEDDIPVTQPYRRIPPNQYQEVKEHIQKLLDSSVIRESHSPYASPIVLVRKKNGSLRLCVDYRKLNLRTQKDSFPLPRIDESLDALNGAQWFTTLDLASGFNQRWKIVHQQAFDRLKHLLTTAPVLGYADFSQPFILETDASHQGLGAVLSQELQGKRRVIAYASRRLRPTERNMDNYSSMKLEMLALKWAVTDKFRSYLLGSNFTVYTDNNPLKYLQTAKLGAVEQRWASQLASFKFDIVYRSGKSNANADALSRLPHHDCPDKLSSVVEVTNTLAHSSNTTAFPPHLATATLEKSANITLEGPQQTYVANNAINTEHNVPKSGTKSFPSYSKSELMQMQQSDPTISAFLKFWTVGRKPDAKEKKDLTIGTRVLLQQWKRLELKDGVLYRTIIDPQQQEVQQLVLPEILKERVIRSLHNDMGHQGLERTILLARSRCYWPGMYTDVEKWIKSCERCVLSKMPQPRIRTPMGHLITEQPLSVLAIDFTLLERSSDGKENVLVMTDVFTKFSLAVPTKDQKASTVAKVLVKEWFQKYGTPERIHSDQGRNFESAIIQELCRIYGIKKSRTTPYHPQGNAQCESPYHLLFGRSPRLPVDLLLGEEEDEPQKQSANEWLTKHQTRLRYAWEKAGEHIRESAEKRKQRNDSKVYAPDIKVGELVGRGAPKKLY</sequence>
<reference evidence="8" key="1">
    <citation type="submission" date="2020-04" db="EMBL/GenBank/DDBJ databases">
        <authorList>
            <person name="Alioto T."/>
            <person name="Alioto T."/>
            <person name="Gomez Garrido J."/>
        </authorList>
    </citation>
    <scope>NUCLEOTIDE SEQUENCE</scope>
    <source>
        <strain evidence="8">A484AB</strain>
    </source>
</reference>
<dbReference type="GO" id="GO:0015074">
    <property type="term" value="P:DNA integration"/>
    <property type="evidence" value="ECO:0007669"/>
    <property type="project" value="InterPro"/>
</dbReference>
<dbReference type="EMBL" id="CACRXK020014921">
    <property type="protein sequence ID" value="CAB4027630.1"/>
    <property type="molecule type" value="Genomic_DNA"/>
</dbReference>
<keyword evidence="9" id="KW-1185">Reference proteome</keyword>
<dbReference type="Gene3D" id="3.30.70.270">
    <property type="match status" value="1"/>
</dbReference>
<evidence type="ECO:0000256" key="2">
    <source>
        <dbReference type="ARBA" id="ARBA00022695"/>
    </source>
</evidence>
<gene>
    <name evidence="8" type="ORF">PACLA_8A086577</name>
</gene>
<dbReference type="Pfam" id="PF17921">
    <property type="entry name" value="Integrase_H2C2"/>
    <property type="match status" value="1"/>
</dbReference>
<dbReference type="InterPro" id="IPR001584">
    <property type="entry name" value="Integrase_cat-core"/>
</dbReference>
<dbReference type="AlphaFoldDB" id="A0A6S7JF54"/>
<dbReference type="SUPFAM" id="SSF56672">
    <property type="entry name" value="DNA/RNA polymerases"/>
    <property type="match status" value="1"/>
</dbReference>
<dbReference type="InterPro" id="IPR050951">
    <property type="entry name" value="Retrovirus_Pol_polyprotein"/>
</dbReference>
<protein>
    <submittedName>
        <fullName evidence="8">Transposon Ty3-I Gag-Pol poly</fullName>
    </submittedName>
</protein>
<dbReference type="CDD" id="cd01647">
    <property type="entry name" value="RT_LTR"/>
    <property type="match status" value="1"/>
</dbReference>